<proteinExistence type="predicted"/>
<evidence type="ECO:0000256" key="1">
    <source>
        <dbReference type="SAM" id="Phobius"/>
    </source>
</evidence>
<dbReference type="EMBL" id="QFWT01000005">
    <property type="protein sequence ID" value="PWI33291.1"/>
    <property type="molecule type" value="Genomic_DNA"/>
</dbReference>
<keyword evidence="1" id="KW-0812">Transmembrane</keyword>
<keyword evidence="1" id="KW-1133">Transmembrane helix</keyword>
<dbReference type="Proteomes" id="UP000245362">
    <property type="component" value="Unassembled WGS sequence"/>
</dbReference>
<dbReference type="AlphaFoldDB" id="A0A2U3B943"/>
<evidence type="ECO:0000313" key="2">
    <source>
        <dbReference type="EMBL" id="PWI33291.1"/>
    </source>
</evidence>
<accession>A0A2U3B943</accession>
<comment type="caution">
    <text evidence="2">The sequence shown here is derived from an EMBL/GenBank/DDBJ whole genome shotgun (WGS) entry which is preliminary data.</text>
</comment>
<evidence type="ECO:0000313" key="3">
    <source>
        <dbReference type="Proteomes" id="UP000245362"/>
    </source>
</evidence>
<keyword evidence="1" id="KW-0472">Membrane</keyword>
<feature type="transmembrane region" description="Helical" evidence="1">
    <location>
        <begin position="6"/>
        <end position="24"/>
    </location>
</feature>
<organism evidence="2 3">
    <name type="scientific">Vibrio albus</name>
    <dbReference type="NCBI Taxonomy" id="2200953"/>
    <lineage>
        <taxon>Bacteria</taxon>
        <taxon>Pseudomonadati</taxon>
        <taxon>Pseudomonadota</taxon>
        <taxon>Gammaproteobacteria</taxon>
        <taxon>Vibrionales</taxon>
        <taxon>Vibrionaceae</taxon>
        <taxon>Vibrio</taxon>
    </lineage>
</organism>
<sequence length="113" mass="13141">MSLQLAFLLTFIAGGLSVWVLMRMSKQAENERMNIIEKHINALGGTIISIELINRKNCPFSSEYHDPDLVYKFYKVSYDLEHELKECWTVLEMKQRSYGPGGAIDAKWVWRDL</sequence>
<protein>
    <submittedName>
        <fullName evidence="2">Uncharacterized protein</fullName>
    </submittedName>
</protein>
<keyword evidence="3" id="KW-1185">Reference proteome</keyword>
<reference evidence="2 3" key="1">
    <citation type="submission" date="2018-05" db="EMBL/GenBank/DDBJ databases">
        <title>Vibrio limimaris sp. nov., isolated from marine sediment.</title>
        <authorList>
            <person name="Li C.-M."/>
        </authorList>
    </citation>
    <scope>NUCLEOTIDE SEQUENCE [LARGE SCALE GENOMIC DNA]</scope>
    <source>
        <strain evidence="2 3">E4404</strain>
    </source>
</reference>
<name>A0A2U3B943_9VIBR</name>
<dbReference type="OrthoDB" id="3034764at2"/>
<dbReference type="RefSeq" id="WP_109319875.1">
    <property type="nucleotide sequence ID" value="NZ_QFWT01000005.1"/>
</dbReference>
<gene>
    <name evidence="2" type="ORF">DI392_10565</name>
</gene>